<dbReference type="Pfam" id="PF05016">
    <property type="entry name" value="ParE_toxin"/>
    <property type="match status" value="1"/>
</dbReference>
<evidence type="ECO:0000256" key="2">
    <source>
        <dbReference type="ARBA" id="ARBA00022649"/>
    </source>
</evidence>
<comment type="caution">
    <text evidence="4">The sequence shown here is derived from an EMBL/GenBank/DDBJ whole genome shotgun (WGS) entry which is preliminary data.</text>
</comment>
<evidence type="ECO:0000313" key="5">
    <source>
        <dbReference type="Proteomes" id="UP000526408"/>
    </source>
</evidence>
<gene>
    <name evidence="4" type="ORF">HCU73_06000</name>
</gene>
<protein>
    <recommendedName>
        <fullName evidence="3">Toxin</fullName>
    </recommendedName>
</protein>
<dbReference type="PANTHER" id="PTHR33755">
    <property type="entry name" value="TOXIN PARE1-RELATED"/>
    <property type="match status" value="1"/>
</dbReference>
<evidence type="ECO:0000313" key="4">
    <source>
        <dbReference type="EMBL" id="NKX44136.1"/>
    </source>
</evidence>
<dbReference type="InterPro" id="IPR035093">
    <property type="entry name" value="RelE/ParE_toxin_dom_sf"/>
</dbReference>
<name>A0A7X6GXC4_9RHOB</name>
<dbReference type="Gene3D" id="3.30.2310.20">
    <property type="entry name" value="RelE-like"/>
    <property type="match status" value="1"/>
</dbReference>
<dbReference type="Proteomes" id="UP000526408">
    <property type="component" value="Unassembled WGS sequence"/>
</dbReference>
<dbReference type="InterPro" id="IPR051803">
    <property type="entry name" value="TA_system_RelE-like_toxin"/>
</dbReference>
<accession>A0A7X6GXC4</accession>
<reference evidence="4 5" key="1">
    <citation type="submission" date="2020-04" db="EMBL/GenBank/DDBJ databases">
        <authorList>
            <person name="Yoon J."/>
        </authorList>
    </citation>
    <scope>NUCLEOTIDE SEQUENCE [LARGE SCALE GENOMIC DNA]</scope>
    <source>
        <strain evidence="4 5">KMU-115</strain>
    </source>
</reference>
<dbReference type="PIRSF" id="PIRSF029218">
    <property type="entry name" value="ParE"/>
    <property type="match status" value="1"/>
</dbReference>
<dbReference type="EMBL" id="JAAZQQ010000002">
    <property type="protein sequence ID" value="NKX44136.1"/>
    <property type="molecule type" value="Genomic_DNA"/>
</dbReference>
<sequence length="104" mass="12110">MEADPWRVSREAEQDLQEIWLYGSARWSPEQAERYYDELLALFGRVSAFPRLGRAVWQKSGRPMRLHPYRAHIVLYRVDEDGVLILRVLAARQDWLALLGDGGV</sequence>
<evidence type="ECO:0000256" key="3">
    <source>
        <dbReference type="PIRNR" id="PIRNR029218"/>
    </source>
</evidence>
<keyword evidence="2" id="KW-1277">Toxin-antitoxin system</keyword>
<dbReference type="InterPro" id="IPR028344">
    <property type="entry name" value="ParE1/4"/>
</dbReference>
<evidence type="ECO:0000256" key="1">
    <source>
        <dbReference type="ARBA" id="ARBA00006226"/>
    </source>
</evidence>
<comment type="similarity">
    <text evidence="1 3">Belongs to the RelE toxin family.</text>
</comment>
<dbReference type="RefSeq" id="WP_168623230.1">
    <property type="nucleotide sequence ID" value="NZ_JAAZQQ010000002.1"/>
</dbReference>
<proteinExistence type="inferred from homology"/>
<keyword evidence="5" id="KW-1185">Reference proteome</keyword>
<dbReference type="InterPro" id="IPR007712">
    <property type="entry name" value="RelE/ParE_toxin"/>
</dbReference>
<dbReference type="AlphaFoldDB" id="A0A7X6GXC4"/>
<organism evidence="4 5">
    <name type="scientific">Roseicyclus persicicus</name>
    <dbReference type="NCBI Taxonomy" id="2650661"/>
    <lineage>
        <taxon>Bacteria</taxon>
        <taxon>Pseudomonadati</taxon>
        <taxon>Pseudomonadota</taxon>
        <taxon>Alphaproteobacteria</taxon>
        <taxon>Rhodobacterales</taxon>
        <taxon>Roseobacteraceae</taxon>
        <taxon>Roseicyclus</taxon>
    </lineage>
</organism>